<comment type="caution">
    <text evidence="2">The sequence shown here is derived from an EMBL/GenBank/DDBJ whole genome shotgun (WGS) entry which is preliminary data.</text>
</comment>
<dbReference type="PANTHER" id="PTHR21366:SF14">
    <property type="entry name" value="GLYOXALASE DOMAIN-CONTAINING PROTEIN 5"/>
    <property type="match status" value="1"/>
</dbReference>
<evidence type="ECO:0000313" key="3">
    <source>
        <dbReference type="Proteomes" id="UP000218172"/>
    </source>
</evidence>
<dbReference type="InterPro" id="IPR050383">
    <property type="entry name" value="GlyoxalaseI/FosfomycinResist"/>
</dbReference>
<accession>A0A2A4MKX9</accession>
<proteinExistence type="predicted"/>
<dbReference type="Pfam" id="PF00903">
    <property type="entry name" value="Glyoxalase"/>
    <property type="match status" value="1"/>
</dbReference>
<evidence type="ECO:0000259" key="1">
    <source>
        <dbReference type="PROSITE" id="PS51819"/>
    </source>
</evidence>
<feature type="domain" description="VOC" evidence="1">
    <location>
        <begin position="6"/>
        <end position="133"/>
    </location>
</feature>
<evidence type="ECO:0000313" key="2">
    <source>
        <dbReference type="EMBL" id="PCH60498.1"/>
    </source>
</evidence>
<dbReference type="PANTHER" id="PTHR21366">
    <property type="entry name" value="GLYOXALASE FAMILY PROTEIN"/>
    <property type="match status" value="1"/>
</dbReference>
<dbReference type="InterPro" id="IPR004360">
    <property type="entry name" value="Glyas_Fos-R_dOase_dom"/>
</dbReference>
<dbReference type="InterPro" id="IPR037523">
    <property type="entry name" value="VOC_core"/>
</dbReference>
<dbReference type="AlphaFoldDB" id="A0A2A4MKX9"/>
<sequence>MIKPTSIDHIVLRTNRYQQLIAFYCDIIGCSLEREASKEFGLTQLRAGSSLIDIVDVNGSLGKLGGAVPQQQGNNLDHFCLQIEPFEEQQLKAYLEQCGVEHSDFEDRYGAQGMGRSIYLKDIDGNNIELRAEK</sequence>
<organism evidence="2 3">
    <name type="scientific">SAR86 cluster bacterium</name>
    <dbReference type="NCBI Taxonomy" id="2030880"/>
    <lineage>
        <taxon>Bacteria</taxon>
        <taxon>Pseudomonadati</taxon>
        <taxon>Pseudomonadota</taxon>
        <taxon>Gammaproteobacteria</taxon>
        <taxon>SAR86 cluster</taxon>
    </lineage>
</organism>
<gene>
    <name evidence="2" type="ORF">COC19_05835</name>
</gene>
<dbReference type="InterPro" id="IPR029068">
    <property type="entry name" value="Glyas_Bleomycin-R_OHBP_Dase"/>
</dbReference>
<dbReference type="Proteomes" id="UP000218172">
    <property type="component" value="Unassembled WGS sequence"/>
</dbReference>
<dbReference type="EMBL" id="NVQR01000090">
    <property type="protein sequence ID" value="PCH60498.1"/>
    <property type="molecule type" value="Genomic_DNA"/>
</dbReference>
<reference evidence="3" key="1">
    <citation type="submission" date="2017-08" db="EMBL/GenBank/DDBJ databases">
        <title>A dynamic microbial community with high functional redundancy inhabits the cold, oxic subseafloor aquifer.</title>
        <authorList>
            <person name="Tully B.J."/>
            <person name="Wheat C.G."/>
            <person name="Glazer B.T."/>
            <person name="Huber J.A."/>
        </authorList>
    </citation>
    <scope>NUCLEOTIDE SEQUENCE [LARGE SCALE GENOMIC DNA]</scope>
</reference>
<dbReference type="Gene3D" id="3.10.180.10">
    <property type="entry name" value="2,3-Dihydroxybiphenyl 1,2-Dioxygenase, domain 1"/>
    <property type="match status" value="1"/>
</dbReference>
<protein>
    <submittedName>
        <fullName evidence="2">VOC family virulence protein</fullName>
    </submittedName>
</protein>
<dbReference type="SUPFAM" id="SSF54593">
    <property type="entry name" value="Glyoxalase/Bleomycin resistance protein/Dihydroxybiphenyl dioxygenase"/>
    <property type="match status" value="1"/>
</dbReference>
<dbReference type="PROSITE" id="PS51819">
    <property type="entry name" value="VOC"/>
    <property type="match status" value="1"/>
</dbReference>
<name>A0A2A4MKX9_9GAMM</name>